<keyword evidence="7" id="KW-1185">Reference proteome</keyword>
<dbReference type="Proteomes" id="UP000319731">
    <property type="component" value="Unassembled WGS sequence"/>
</dbReference>
<dbReference type="PRINTS" id="PR01245">
    <property type="entry name" value="RAD1REC1"/>
</dbReference>
<dbReference type="PANTHER" id="PTHR10870">
    <property type="entry name" value="CELL CYCLE CHECKPOINT PROTEIN RAD1"/>
    <property type="match status" value="1"/>
</dbReference>
<dbReference type="SUPFAM" id="SSF55979">
    <property type="entry name" value="DNA clamp"/>
    <property type="match status" value="1"/>
</dbReference>
<dbReference type="InterPro" id="IPR046938">
    <property type="entry name" value="DNA_clamp_sf"/>
</dbReference>
<reference evidence="6 7" key="1">
    <citation type="journal article" date="2019" name="Sci. Rep.">
        <title>Comparative genomics of chytrid fungi reveal insights into the obligate biotrophic and pathogenic lifestyle of Synchytrium endobioticum.</title>
        <authorList>
            <person name="van de Vossenberg B.T.L.H."/>
            <person name="Warris S."/>
            <person name="Nguyen H.D.T."/>
            <person name="van Gent-Pelzer M.P.E."/>
            <person name="Joly D.L."/>
            <person name="van de Geest H.C."/>
            <person name="Bonants P.J.M."/>
            <person name="Smith D.S."/>
            <person name="Levesque C.A."/>
            <person name="van der Lee T.A.J."/>
        </authorList>
    </citation>
    <scope>NUCLEOTIDE SEQUENCE [LARGE SCALE GENOMIC DNA]</scope>
    <source>
        <strain evidence="6 7">JEL517</strain>
    </source>
</reference>
<dbReference type="EMBL" id="QEAO01000018">
    <property type="protein sequence ID" value="TPX33724.1"/>
    <property type="molecule type" value="Genomic_DNA"/>
</dbReference>
<evidence type="ECO:0000313" key="6">
    <source>
        <dbReference type="EMBL" id="TPX33724.1"/>
    </source>
</evidence>
<evidence type="ECO:0000313" key="7">
    <source>
        <dbReference type="Proteomes" id="UP000319731"/>
    </source>
</evidence>
<evidence type="ECO:0000256" key="5">
    <source>
        <dbReference type="ARBA" id="ARBA00023242"/>
    </source>
</evidence>
<dbReference type="AlphaFoldDB" id="A0A507C6P1"/>
<name>A0A507C6P1_9FUNG</name>
<evidence type="ECO:0000256" key="4">
    <source>
        <dbReference type="ARBA" id="ARBA00023204"/>
    </source>
</evidence>
<organism evidence="6 7">
    <name type="scientific">Synchytrium microbalum</name>
    <dbReference type="NCBI Taxonomy" id="1806994"/>
    <lineage>
        <taxon>Eukaryota</taxon>
        <taxon>Fungi</taxon>
        <taxon>Fungi incertae sedis</taxon>
        <taxon>Chytridiomycota</taxon>
        <taxon>Chytridiomycota incertae sedis</taxon>
        <taxon>Chytridiomycetes</taxon>
        <taxon>Synchytriales</taxon>
        <taxon>Synchytriaceae</taxon>
        <taxon>Synchytrium</taxon>
    </lineage>
</organism>
<dbReference type="PANTHER" id="PTHR10870:SF0">
    <property type="entry name" value="CELL CYCLE CHECKPOINT PROTEIN RAD1"/>
    <property type="match status" value="1"/>
</dbReference>
<gene>
    <name evidence="6" type="ORF">SmJEL517_g03409</name>
</gene>
<dbReference type="Gene3D" id="3.70.10.10">
    <property type="match status" value="1"/>
</dbReference>
<sequence>MAANPADDDNILLAKVENVRSVVTLLKAISFKNKTICEINDQGLKFTTEEAHCAQAHAYLKSRLFDEYHYTPDQDETRTIFALDLEDMIECLTIFGGSSLVPFATNKDGSTTGVGAGSGGGNALYGNRVKENNVTSLRMSFKRSREELTLMLEDGGVLTVCRLPTSDAESNLEMDQEFRNQPLVSKVIVASEWLKNSFHETDRTAEYVSLLISPDAPYFRISAMSAPGETQMDYPKTSDVIEAFQSDATQLFKYKYQMLEPSFKALASSTKTALKINQIGLLHMQFLIPTSETDTCFVEYLASS</sequence>
<keyword evidence="3" id="KW-0227">DNA damage</keyword>
<keyword evidence="4" id="KW-0234">DNA repair</keyword>
<dbReference type="GO" id="GO:0030896">
    <property type="term" value="C:checkpoint clamp complex"/>
    <property type="evidence" value="ECO:0007669"/>
    <property type="project" value="TreeGrafter"/>
</dbReference>
<dbReference type="InterPro" id="IPR003011">
    <property type="entry name" value="Cell_cycle_checkpoint_Rad1"/>
</dbReference>
<dbReference type="GO" id="GO:0006281">
    <property type="term" value="P:DNA repair"/>
    <property type="evidence" value="ECO:0007669"/>
    <property type="project" value="UniProtKB-KW"/>
</dbReference>
<accession>A0A507C6P1</accession>
<dbReference type="GeneID" id="42004634"/>
<dbReference type="GO" id="GO:0000077">
    <property type="term" value="P:DNA damage checkpoint signaling"/>
    <property type="evidence" value="ECO:0007669"/>
    <property type="project" value="InterPro"/>
</dbReference>
<dbReference type="InterPro" id="IPR003021">
    <property type="entry name" value="Rad1_Rec1_Rad17"/>
</dbReference>
<dbReference type="OrthoDB" id="337581at2759"/>
<evidence type="ECO:0000256" key="2">
    <source>
        <dbReference type="ARBA" id="ARBA00010991"/>
    </source>
</evidence>
<comment type="similarity">
    <text evidence="2">Belongs to the rad1 family.</text>
</comment>
<comment type="caution">
    <text evidence="6">The sequence shown here is derived from an EMBL/GenBank/DDBJ whole genome shotgun (WGS) entry which is preliminary data.</text>
</comment>
<protein>
    <submittedName>
        <fullName evidence="6">Uncharacterized protein</fullName>
    </submittedName>
</protein>
<dbReference type="RefSeq" id="XP_031024641.1">
    <property type="nucleotide sequence ID" value="XM_031169337.1"/>
</dbReference>
<dbReference type="STRING" id="1806994.A0A507C6P1"/>
<dbReference type="PRINTS" id="PR01246">
    <property type="entry name" value="RAD1REPAIR"/>
</dbReference>
<evidence type="ECO:0000256" key="3">
    <source>
        <dbReference type="ARBA" id="ARBA00022763"/>
    </source>
</evidence>
<dbReference type="Pfam" id="PF02144">
    <property type="entry name" value="Rad1"/>
    <property type="match status" value="1"/>
</dbReference>
<comment type="subcellular location">
    <subcellularLocation>
        <location evidence="1">Nucleus</location>
    </subcellularLocation>
</comment>
<evidence type="ECO:0000256" key="1">
    <source>
        <dbReference type="ARBA" id="ARBA00004123"/>
    </source>
</evidence>
<proteinExistence type="inferred from homology"/>
<keyword evidence="5" id="KW-0539">Nucleus</keyword>